<evidence type="ECO:0000256" key="2">
    <source>
        <dbReference type="SAM" id="Phobius"/>
    </source>
</evidence>
<gene>
    <name evidence="3" type="ORF">AB1Y20_005922</name>
</gene>
<organism evidence="3 4">
    <name type="scientific">Prymnesium parvum</name>
    <name type="common">Toxic golden alga</name>
    <dbReference type="NCBI Taxonomy" id="97485"/>
    <lineage>
        <taxon>Eukaryota</taxon>
        <taxon>Haptista</taxon>
        <taxon>Haptophyta</taxon>
        <taxon>Prymnesiophyceae</taxon>
        <taxon>Prymnesiales</taxon>
        <taxon>Prymnesiaceae</taxon>
        <taxon>Prymnesium</taxon>
    </lineage>
</organism>
<keyword evidence="4" id="KW-1185">Reference proteome</keyword>
<feature type="region of interest" description="Disordered" evidence="1">
    <location>
        <begin position="198"/>
        <end position="224"/>
    </location>
</feature>
<dbReference type="EMBL" id="JBGBPQ010000014">
    <property type="protein sequence ID" value="KAL1511100.1"/>
    <property type="molecule type" value="Genomic_DNA"/>
</dbReference>
<dbReference type="AlphaFoldDB" id="A0AB34J3E9"/>
<evidence type="ECO:0000256" key="1">
    <source>
        <dbReference type="SAM" id="MobiDB-lite"/>
    </source>
</evidence>
<proteinExistence type="predicted"/>
<feature type="compositionally biased region" description="Pro residues" evidence="1">
    <location>
        <begin position="209"/>
        <end position="218"/>
    </location>
</feature>
<protein>
    <submittedName>
        <fullName evidence="3">Uncharacterized protein</fullName>
    </submittedName>
</protein>
<evidence type="ECO:0000313" key="4">
    <source>
        <dbReference type="Proteomes" id="UP001515480"/>
    </source>
</evidence>
<name>A0AB34J3E9_PRYPA</name>
<feature type="transmembrane region" description="Helical" evidence="2">
    <location>
        <begin position="228"/>
        <end position="246"/>
    </location>
</feature>
<feature type="region of interest" description="Disordered" evidence="1">
    <location>
        <begin position="65"/>
        <end position="147"/>
    </location>
</feature>
<feature type="compositionally biased region" description="Pro residues" evidence="1">
    <location>
        <begin position="65"/>
        <end position="131"/>
    </location>
</feature>
<dbReference type="Proteomes" id="UP001515480">
    <property type="component" value="Unassembled WGS sequence"/>
</dbReference>
<sequence length="304" mass="30670">MRRLLLAAAAVGARSQCDHMCATFTGRPASCGVLNVTLSCAQIAYLKCDCSGCCAHAPPLPPLSPPLSPPPRSNLSSPEPPPSLPPALPPPPQTPPPATPAPAASPPHSLPTAPLPLAPPPSSPKVPPPQQPAAAPNASHAERSNSSGGVDLCHLLESAKGVAAPECKVLAPCCPQLCGGVASQNASDCDDLKAWLSGSPVDHGRTGASPPPPPPPPAKGKQEGGGSVLPLLIFVGVVVYMLHMYIKSRPPAHSSGGIGGRGNPDEEGIDLLGCMGAGSNGKRHAGLTAHDACARRDLDDDAML</sequence>
<keyword evidence="2" id="KW-1133">Transmembrane helix</keyword>
<keyword evidence="2" id="KW-0472">Membrane</keyword>
<keyword evidence="2" id="KW-0812">Transmembrane</keyword>
<reference evidence="3 4" key="1">
    <citation type="journal article" date="2024" name="Science">
        <title>Giant polyketide synthase enzymes in the biosynthesis of giant marine polyether toxins.</title>
        <authorList>
            <person name="Fallon T.R."/>
            <person name="Shende V.V."/>
            <person name="Wierzbicki I.H."/>
            <person name="Pendleton A.L."/>
            <person name="Watervoot N.F."/>
            <person name="Auber R.P."/>
            <person name="Gonzalez D.J."/>
            <person name="Wisecaver J.H."/>
            <person name="Moore B.S."/>
        </authorList>
    </citation>
    <scope>NUCLEOTIDE SEQUENCE [LARGE SCALE GENOMIC DNA]</scope>
    <source>
        <strain evidence="3 4">12B1</strain>
    </source>
</reference>
<comment type="caution">
    <text evidence="3">The sequence shown here is derived from an EMBL/GenBank/DDBJ whole genome shotgun (WGS) entry which is preliminary data.</text>
</comment>
<accession>A0AB34J3E9</accession>
<evidence type="ECO:0000313" key="3">
    <source>
        <dbReference type="EMBL" id="KAL1511100.1"/>
    </source>
</evidence>